<dbReference type="AlphaFoldDB" id="A0A8U0KXE6"/>
<dbReference type="EMBL" id="CABWKE010000029">
    <property type="protein sequence ID" value="VWQ28515.1"/>
    <property type="molecule type" value="Genomic_DNA"/>
</dbReference>
<gene>
    <name evidence="4" type="ORF">BIFLH664_01306</name>
    <name evidence="3" type="ORF">BIFLH665_01621</name>
</gene>
<accession>A0A8U0KXE6</accession>
<dbReference type="EMBL" id="CABWKI010000027">
    <property type="protein sequence ID" value="VWQ36119.1"/>
    <property type="molecule type" value="Genomic_DNA"/>
</dbReference>
<sequence length="244" mass="26169">MGTHRPPVVMPDMKRRRASTGERIATIMTLARRLPLTRQVLADQLADATPSQMEFMESWMNAEIESRERSKRSRLLKAAGFPADKELDGYDWTPIRFPVDYGRGRITTLDFIAGHDDLVLFDPPGTGKTHLAIALGRNACRKGIPARYFTAAGLVMRSSGPNRTTGSTGNSPRSAGPRCSSSTNSATCPSTRTAAGSCSRSSPTRTRPRASSTPPTSSSADRAGSSATPTWPPRSSTAPSTTDG</sequence>
<evidence type="ECO:0000259" key="2">
    <source>
        <dbReference type="Pfam" id="PF01695"/>
    </source>
</evidence>
<feature type="compositionally biased region" description="Polar residues" evidence="1">
    <location>
        <begin position="225"/>
        <end position="244"/>
    </location>
</feature>
<evidence type="ECO:0000313" key="5">
    <source>
        <dbReference type="Proteomes" id="UP000494179"/>
    </source>
</evidence>
<dbReference type="InterPro" id="IPR027417">
    <property type="entry name" value="P-loop_NTPase"/>
</dbReference>
<dbReference type="Proteomes" id="UP000494270">
    <property type="component" value="Unassembled WGS sequence"/>
</dbReference>
<dbReference type="Pfam" id="PF01695">
    <property type="entry name" value="IstB_IS21"/>
    <property type="match status" value="1"/>
</dbReference>
<protein>
    <submittedName>
        <fullName evidence="3">Transposase/IS protein</fullName>
    </submittedName>
</protein>
<reference evidence="5 6" key="1">
    <citation type="submission" date="2019-10" db="EMBL/GenBank/DDBJ databases">
        <authorList>
            <consortium name="Melissa Lawson"/>
            <person name="O'neill I."/>
        </authorList>
    </citation>
    <scope>NUCLEOTIDE SEQUENCE [LARGE SCALE GENOMIC DNA]</scope>
    <source>
        <strain evidence="4">LH_664</strain>
        <strain evidence="3">LH_665</strain>
    </source>
</reference>
<dbReference type="InterPro" id="IPR002611">
    <property type="entry name" value="IstB_ATP-bd"/>
</dbReference>
<dbReference type="Proteomes" id="UP000494179">
    <property type="component" value="Unassembled WGS sequence"/>
</dbReference>
<evidence type="ECO:0000313" key="3">
    <source>
        <dbReference type="EMBL" id="VWQ28515.1"/>
    </source>
</evidence>
<dbReference type="GO" id="GO:0005524">
    <property type="term" value="F:ATP binding"/>
    <property type="evidence" value="ECO:0007669"/>
    <property type="project" value="InterPro"/>
</dbReference>
<name>A0A8U0KXE6_BIFLI</name>
<feature type="region of interest" description="Disordered" evidence="1">
    <location>
        <begin position="157"/>
        <end position="244"/>
    </location>
</feature>
<comment type="caution">
    <text evidence="3">The sequence shown here is derived from an EMBL/GenBank/DDBJ whole genome shotgun (WGS) entry which is preliminary data.</text>
</comment>
<feature type="compositionally biased region" description="Polar residues" evidence="1">
    <location>
        <begin position="159"/>
        <end position="198"/>
    </location>
</feature>
<evidence type="ECO:0000313" key="4">
    <source>
        <dbReference type="EMBL" id="VWQ36119.1"/>
    </source>
</evidence>
<dbReference type="SUPFAM" id="SSF52540">
    <property type="entry name" value="P-loop containing nucleoside triphosphate hydrolases"/>
    <property type="match status" value="1"/>
</dbReference>
<organism evidence="3 6">
    <name type="scientific">Bifidobacterium longum subsp. infantis</name>
    <dbReference type="NCBI Taxonomy" id="1682"/>
    <lineage>
        <taxon>Bacteria</taxon>
        <taxon>Bacillati</taxon>
        <taxon>Actinomycetota</taxon>
        <taxon>Actinomycetes</taxon>
        <taxon>Bifidobacteriales</taxon>
        <taxon>Bifidobacteriaceae</taxon>
        <taxon>Bifidobacterium</taxon>
    </lineage>
</organism>
<proteinExistence type="predicted"/>
<evidence type="ECO:0000256" key="1">
    <source>
        <dbReference type="SAM" id="MobiDB-lite"/>
    </source>
</evidence>
<feature type="compositionally biased region" description="Low complexity" evidence="1">
    <location>
        <begin position="199"/>
        <end position="220"/>
    </location>
</feature>
<dbReference type="Gene3D" id="3.40.50.300">
    <property type="entry name" value="P-loop containing nucleotide triphosphate hydrolases"/>
    <property type="match status" value="1"/>
</dbReference>
<evidence type="ECO:0000313" key="6">
    <source>
        <dbReference type="Proteomes" id="UP000494270"/>
    </source>
</evidence>
<feature type="domain" description="IstB-like ATP-binding" evidence="2">
    <location>
        <begin position="41"/>
        <end position="157"/>
    </location>
</feature>